<name>I2BC07_SHIBC</name>
<evidence type="ECO:0000313" key="3">
    <source>
        <dbReference type="Proteomes" id="UP000001955"/>
    </source>
</evidence>
<dbReference type="KEGG" id="ebt:EBL_c29910"/>
<dbReference type="InterPro" id="IPR018774">
    <property type="entry name" value="Phage_Mu_GpT"/>
</dbReference>
<evidence type="ECO:0000259" key="1">
    <source>
        <dbReference type="Pfam" id="PF10124"/>
    </source>
</evidence>
<dbReference type="EMBL" id="CP001560">
    <property type="protein sequence ID" value="AFJ48061.1"/>
    <property type="molecule type" value="Genomic_DNA"/>
</dbReference>
<dbReference type="Pfam" id="PF10124">
    <property type="entry name" value="Mu-like_gpT"/>
    <property type="match status" value="1"/>
</dbReference>
<dbReference type="eggNOG" id="COG4397">
    <property type="taxonomic scope" value="Bacteria"/>
</dbReference>
<dbReference type="AlphaFoldDB" id="I2BC07"/>
<feature type="domain" description="Bacteriophage Mu GpT" evidence="1">
    <location>
        <begin position="9"/>
        <end position="296"/>
    </location>
</feature>
<dbReference type="OrthoDB" id="9804833at2"/>
<dbReference type="PATRIC" id="fig|630626.3.peg.2913"/>
<sequence>MPQPSAEILHALSTSLSAAFTKGLAGVTPQYLRIATVVPSSAASNTYGWLSELPGIKEWVGERQLVRLSEQGYTITNKTWESSIRVKRESIEDDQIGQYSVIAQAYGKQVSEFPDTLSFPMLVAGFSTLCFDGQNFFDTDHPMAGGTYSNIVGDVTTDAGEPWFLIDESQVLKPILYQDRRAFDFKSLDDLNSEHTFLQNEFLFGVDGRCNVGFGFWQTAVASRAPLNAANYEAAVKVLQGMKRDNGLPLGIRPTTLVVGPNNRAPAKRVIDAMLVDGGNSNIYYKDVDIVDSPFITTPAAPAP</sequence>
<accession>I2BC07</accession>
<evidence type="ECO:0000313" key="2">
    <source>
        <dbReference type="EMBL" id="AFJ48061.1"/>
    </source>
</evidence>
<protein>
    <submittedName>
        <fullName evidence="2">Phage-related protein</fullName>
    </submittedName>
</protein>
<accession>K6UU99</accession>
<dbReference type="STRING" id="630626.EBL_c29910"/>
<dbReference type="RefSeq" id="WP_002442936.1">
    <property type="nucleotide sequence ID" value="NC_017910.1"/>
</dbReference>
<proteinExistence type="predicted"/>
<keyword evidence="3" id="KW-1185">Reference proteome</keyword>
<dbReference type="HOGENOM" id="CLU_070805_0_0_6"/>
<reference evidence="2 3" key="1">
    <citation type="journal article" date="2012" name="J. Bacteriol.">
        <title>Complete genome sequence of the B12-producing Shimwellia blattae strain DSM 4481, isolated from a cockroach.</title>
        <authorList>
            <person name="Brzuszkiewicz E."/>
            <person name="Waschkowitz T."/>
            <person name="Wiezer A."/>
            <person name="Daniel R."/>
        </authorList>
    </citation>
    <scope>NUCLEOTIDE SEQUENCE [LARGE SCALE GENOMIC DNA]</scope>
    <source>
        <strain evidence="3">ATCC 29907 / DSM 4481 / JCM 1650 / NBRC 105725 / CDC 9005-74</strain>
    </source>
</reference>
<dbReference type="Proteomes" id="UP000001955">
    <property type="component" value="Chromosome"/>
</dbReference>
<organism evidence="2 3">
    <name type="scientific">Shimwellia blattae (strain ATCC 29907 / DSM 4481 / JCM 1650 / NBRC 105725 / CDC 9005-74)</name>
    <name type="common">Escherichia blattae</name>
    <dbReference type="NCBI Taxonomy" id="630626"/>
    <lineage>
        <taxon>Bacteria</taxon>
        <taxon>Pseudomonadati</taxon>
        <taxon>Pseudomonadota</taxon>
        <taxon>Gammaproteobacteria</taxon>
        <taxon>Enterobacterales</taxon>
        <taxon>Enterobacteriaceae</taxon>
        <taxon>Shimwellia</taxon>
    </lineage>
</organism>
<gene>
    <name evidence="2" type="ordered locus">EBL_c29910</name>
</gene>